<sequence length="472" mass="51836">MTFSPALSPRDRNVIGAHTTSGIKSTKASIRPIVIDNPKTPTTISITTSSLVIIPRNMWVCTFGCKKQFQTRDAQQRHLGVHNEDMSIIYQLLGRAYTLPSTSGGYPCPTDGCHFRGVGILLDEHLGKCIINRFLAENPKRQAKLHTPGTSSTNPFLRKQQAKLDTPGTSGATTKRPLADVSQSDEPASKRARGSGDEKHDSVDDIPSDFDDVVVNSDPCRPARTHSLGASASSSPPSFHTTDDLKLAPSSSPPSPPADVDTAPLPTPSKPSPSPVDPGRYPIPLLNVRDLTKNFERKMLRFAADKLVGVADACVYHTVMNQELNTDHSSLWNECSSGMRSGSNSSHYEVFRVGFIFKNGCCYSCGTPHWHGFKHQRAVKCDDDKLADWLKGLAYIIWRTTALRQLIFPALGLDVDEFPASYSYKLWLGDQPTTKLTLTSNLVLVAYAYFKADEVGVLPKDELEFDDVEPPH</sequence>
<feature type="compositionally biased region" description="Basic and acidic residues" evidence="2">
    <location>
        <begin position="194"/>
        <end position="203"/>
    </location>
</feature>
<feature type="region of interest" description="Disordered" evidence="2">
    <location>
        <begin position="142"/>
        <end position="281"/>
    </location>
</feature>
<evidence type="ECO:0000313" key="5">
    <source>
        <dbReference type="Proteomes" id="UP000217790"/>
    </source>
</evidence>
<evidence type="ECO:0000259" key="3">
    <source>
        <dbReference type="PROSITE" id="PS50157"/>
    </source>
</evidence>
<evidence type="ECO:0000256" key="1">
    <source>
        <dbReference type="PROSITE-ProRule" id="PRU00042"/>
    </source>
</evidence>
<evidence type="ECO:0000313" key="4">
    <source>
        <dbReference type="EMBL" id="PBK78983.1"/>
    </source>
</evidence>
<dbReference type="PROSITE" id="PS50157">
    <property type="entry name" value="ZINC_FINGER_C2H2_2"/>
    <property type="match status" value="1"/>
</dbReference>
<dbReference type="PROSITE" id="PS00028">
    <property type="entry name" value="ZINC_FINGER_C2H2_1"/>
    <property type="match status" value="1"/>
</dbReference>
<feature type="domain" description="C2H2-type" evidence="3">
    <location>
        <begin position="59"/>
        <end position="87"/>
    </location>
</feature>
<organism evidence="4 5">
    <name type="scientific">Armillaria gallica</name>
    <name type="common">Bulbous honey fungus</name>
    <name type="synonym">Armillaria bulbosa</name>
    <dbReference type="NCBI Taxonomy" id="47427"/>
    <lineage>
        <taxon>Eukaryota</taxon>
        <taxon>Fungi</taxon>
        <taxon>Dikarya</taxon>
        <taxon>Basidiomycota</taxon>
        <taxon>Agaricomycotina</taxon>
        <taxon>Agaricomycetes</taxon>
        <taxon>Agaricomycetidae</taxon>
        <taxon>Agaricales</taxon>
        <taxon>Marasmiineae</taxon>
        <taxon>Physalacriaceae</taxon>
        <taxon>Armillaria</taxon>
    </lineage>
</organism>
<dbReference type="InParanoid" id="A0A2H3CS80"/>
<dbReference type="Proteomes" id="UP000217790">
    <property type="component" value="Unassembled WGS sequence"/>
</dbReference>
<reference evidence="5" key="1">
    <citation type="journal article" date="2017" name="Nat. Ecol. Evol.">
        <title>Genome expansion and lineage-specific genetic innovations in the forest pathogenic fungi Armillaria.</title>
        <authorList>
            <person name="Sipos G."/>
            <person name="Prasanna A.N."/>
            <person name="Walter M.C."/>
            <person name="O'Connor E."/>
            <person name="Balint B."/>
            <person name="Krizsan K."/>
            <person name="Kiss B."/>
            <person name="Hess J."/>
            <person name="Varga T."/>
            <person name="Slot J."/>
            <person name="Riley R."/>
            <person name="Boka B."/>
            <person name="Rigling D."/>
            <person name="Barry K."/>
            <person name="Lee J."/>
            <person name="Mihaltcheva S."/>
            <person name="LaButti K."/>
            <person name="Lipzen A."/>
            <person name="Waldron R."/>
            <person name="Moloney N.M."/>
            <person name="Sperisen C."/>
            <person name="Kredics L."/>
            <person name="Vagvoelgyi C."/>
            <person name="Patrignani A."/>
            <person name="Fitzpatrick D."/>
            <person name="Nagy I."/>
            <person name="Doyle S."/>
            <person name="Anderson J.B."/>
            <person name="Grigoriev I.V."/>
            <person name="Gueldener U."/>
            <person name="Muensterkoetter M."/>
            <person name="Nagy L.G."/>
        </authorList>
    </citation>
    <scope>NUCLEOTIDE SEQUENCE [LARGE SCALE GENOMIC DNA]</scope>
    <source>
        <strain evidence="5">Ar21-2</strain>
    </source>
</reference>
<dbReference type="OrthoDB" id="3066611at2759"/>
<keyword evidence="1" id="KW-0479">Metal-binding</keyword>
<dbReference type="EMBL" id="KZ293901">
    <property type="protein sequence ID" value="PBK78983.1"/>
    <property type="molecule type" value="Genomic_DNA"/>
</dbReference>
<accession>A0A2H3CS80</accession>
<feature type="compositionally biased region" description="Pro residues" evidence="2">
    <location>
        <begin position="265"/>
        <end position="276"/>
    </location>
</feature>
<dbReference type="AlphaFoldDB" id="A0A2H3CS80"/>
<dbReference type="InterPro" id="IPR013087">
    <property type="entry name" value="Znf_C2H2_type"/>
</dbReference>
<keyword evidence="5" id="KW-1185">Reference proteome</keyword>
<evidence type="ECO:0000256" key="2">
    <source>
        <dbReference type="SAM" id="MobiDB-lite"/>
    </source>
</evidence>
<protein>
    <recommendedName>
        <fullName evidence="3">C2H2-type domain-containing protein</fullName>
    </recommendedName>
</protein>
<name>A0A2H3CS80_ARMGA</name>
<dbReference type="GO" id="GO:0008270">
    <property type="term" value="F:zinc ion binding"/>
    <property type="evidence" value="ECO:0007669"/>
    <property type="project" value="UniProtKB-KW"/>
</dbReference>
<keyword evidence="1" id="KW-0863">Zinc-finger</keyword>
<proteinExistence type="predicted"/>
<gene>
    <name evidence="4" type="ORF">ARMGADRAFT_1093585</name>
</gene>
<keyword evidence="1" id="KW-0862">Zinc</keyword>